<proteinExistence type="predicted"/>
<reference evidence="1" key="1">
    <citation type="submission" date="2022-06" db="EMBL/GenBank/DDBJ databases">
        <title>Lutimaribacter sp. EGI FJ00013, a novel bacterium isolated from a salt lake sediment enrichment.</title>
        <authorList>
            <person name="Gao L."/>
            <person name="Fang B.-Z."/>
            <person name="Li W.-J."/>
        </authorList>
    </citation>
    <scope>NUCLEOTIDE SEQUENCE</scope>
    <source>
        <strain evidence="1">EGI FJ00013</strain>
    </source>
</reference>
<evidence type="ECO:0000313" key="2">
    <source>
        <dbReference type="Proteomes" id="UP001203036"/>
    </source>
</evidence>
<keyword evidence="2" id="KW-1185">Reference proteome</keyword>
<gene>
    <name evidence="1" type="ORF">M8744_17565</name>
</gene>
<sequence>MDNLSLNLDAEVNHTLGLLRTEASDEELSNGLRLAPGALISIDPNGEIEGRSVTGGDNILSLNYVVQQPVKWMALHLSVGGIDLRNAAVFGVACKTFAAEATTFRVCLRSQTADGFVDAFLPKHVVAYGQPSTHVDLLKVEEREDVPIKASWRELVLFFAPQSAALDLIDFRVFIV</sequence>
<name>A0ACC6A035_9RHOB</name>
<dbReference type="EMBL" id="JAMQGO010000028">
    <property type="protein sequence ID" value="MCM2563947.1"/>
    <property type="molecule type" value="Genomic_DNA"/>
</dbReference>
<accession>A0ACC6A035</accession>
<comment type="caution">
    <text evidence="1">The sequence shown here is derived from an EMBL/GenBank/DDBJ whole genome shotgun (WGS) entry which is preliminary data.</text>
</comment>
<evidence type="ECO:0000313" key="1">
    <source>
        <dbReference type="EMBL" id="MCM2563947.1"/>
    </source>
</evidence>
<dbReference type="Proteomes" id="UP001203036">
    <property type="component" value="Unassembled WGS sequence"/>
</dbReference>
<protein>
    <submittedName>
        <fullName evidence="1">Uncharacterized protein</fullName>
    </submittedName>
</protein>
<organism evidence="1 2">
    <name type="scientific">Lutimaribacter degradans</name>
    <dbReference type="NCBI Taxonomy" id="2945989"/>
    <lineage>
        <taxon>Bacteria</taxon>
        <taxon>Pseudomonadati</taxon>
        <taxon>Pseudomonadota</taxon>
        <taxon>Alphaproteobacteria</taxon>
        <taxon>Rhodobacterales</taxon>
        <taxon>Roseobacteraceae</taxon>
        <taxon>Lutimaribacter</taxon>
    </lineage>
</organism>